<feature type="compositionally biased region" description="Low complexity" evidence="7">
    <location>
        <begin position="1"/>
        <end position="10"/>
    </location>
</feature>
<dbReference type="PANTHER" id="PTHR11085">
    <property type="entry name" value="NAD-DEPENDENT PROTEIN DEACYLASE SIRTUIN-5, MITOCHONDRIAL-RELATED"/>
    <property type="match status" value="1"/>
</dbReference>
<evidence type="ECO:0000256" key="4">
    <source>
        <dbReference type="ARBA" id="ARBA00022833"/>
    </source>
</evidence>
<dbReference type="GO" id="GO:0033553">
    <property type="term" value="C:rDNA heterochromatin"/>
    <property type="evidence" value="ECO:0007669"/>
    <property type="project" value="TreeGrafter"/>
</dbReference>
<feature type="binding site" evidence="6">
    <location>
        <position position="262"/>
    </location>
    <ligand>
        <name>Zn(2+)</name>
        <dbReference type="ChEBI" id="CHEBI:29105"/>
    </ligand>
</feature>
<proteinExistence type="predicted"/>
<dbReference type="PROSITE" id="PS50305">
    <property type="entry name" value="SIRTUIN"/>
    <property type="match status" value="1"/>
</dbReference>
<dbReference type="KEGG" id="cme:CYME_CMT600C"/>
<dbReference type="InterPro" id="IPR003000">
    <property type="entry name" value="Sirtuin"/>
</dbReference>
<evidence type="ECO:0000256" key="5">
    <source>
        <dbReference type="ARBA" id="ARBA00023027"/>
    </source>
</evidence>
<dbReference type="GO" id="GO:0070403">
    <property type="term" value="F:NAD+ binding"/>
    <property type="evidence" value="ECO:0007669"/>
    <property type="project" value="InterPro"/>
</dbReference>
<dbReference type="GO" id="GO:0002039">
    <property type="term" value="F:p53 binding"/>
    <property type="evidence" value="ECO:0007669"/>
    <property type="project" value="TreeGrafter"/>
</dbReference>
<dbReference type="RefSeq" id="XP_005539540.1">
    <property type="nucleotide sequence ID" value="XM_005539483.1"/>
</dbReference>
<dbReference type="GO" id="GO:0005654">
    <property type="term" value="C:nucleoplasm"/>
    <property type="evidence" value="ECO:0007669"/>
    <property type="project" value="TreeGrafter"/>
</dbReference>
<feature type="active site" description="Proton acceptor" evidence="6">
    <location>
        <position position="226"/>
    </location>
</feature>
<dbReference type="InterPro" id="IPR026591">
    <property type="entry name" value="Sirtuin_cat_small_dom_sf"/>
</dbReference>
<dbReference type="SUPFAM" id="SSF52467">
    <property type="entry name" value="DHS-like NAD/FAD-binding domain"/>
    <property type="match status" value="1"/>
</dbReference>
<keyword evidence="3 6" id="KW-0479">Metal-binding</keyword>
<dbReference type="GeneID" id="16997852"/>
<name>M1VD20_CYAM1</name>
<evidence type="ECO:0000313" key="9">
    <source>
        <dbReference type="EMBL" id="BAM83504.1"/>
    </source>
</evidence>
<keyword evidence="2" id="KW-0808">Transferase</keyword>
<evidence type="ECO:0000256" key="1">
    <source>
        <dbReference type="ARBA" id="ARBA00001947"/>
    </source>
</evidence>
<sequence length="451" mass="50120">METGESPSSESLEELSEGTEASSPSGSTIYSSALALLRGERHVRVGASETELRKLLADEIGPERLKELVEETKLDEETILATVLASILERGYVRPKLPEINTLSDVVSLLRNSENILVLCGAGISTSLGIPDFRSEGGIYERVQARYPFLDDPQMLFDLDQFLVDPRPFYEFAAEIFPPEEALRKPSFCHRFIAQLERSGKLLRCYTQNIDGLERAAGISRTIFCHGSFDTLRCVKCNRSRAICEQDRHQIRRGNVIYCERCTGEEALHANDKRSSLDDGLASDSEDSCGSDGFDPEPVMKPGIVFFGEPLPQEFFDSIEDDLRRADMLLVIGTSLQVAPVADMPRSLDASVPQILVNREVVARARIQFDVELLGDCDFIVRLIAELLGWSDKIGDTERCSLAGDPEQYFQLPSRYVFPGARLDPDGAGHRLQADDMSQNPESGATWNGFQ</sequence>
<feature type="binding site" evidence="6">
    <location>
        <position position="289"/>
    </location>
    <ligand>
        <name>Zn(2+)</name>
        <dbReference type="ChEBI" id="CHEBI:29105"/>
    </ligand>
</feature>
<dbReference type="InterPro" id="IPR050134">
    <property type="entry name" value="NAD-dep_sirtuin_deacylases"/>
</dbReference>
<evidence type="ECO:0000313" key="10">
    <source>
        <dbReference type="Proteomes" id="UP000007014"/>
    </source>
</evidence>
<gene>
    <name evidence="9" type="ORF">CYME_CMT600C</name>
</gene>
<dbReference type="Gramene" id="CMT600CT">
    <property type="protein sequence ID" value="CMT600CT"/>
    <property type="gene ID" value="CMT600C"/>
</dbReference>
<feature type="binding site" evidence="6">
    <location>
        <position position="234"/>
    </location>
    <ligand>
        <name>Zn(2+)</name>
        <dbReference type="ChEBI" id="CHEBI:29105"/>
    </ligand>
</feature>
<dbReference type="InterPro" id="IPR029035">
    <property type="entry name" value="DHS-like_NAD/FAD-binding_dom"/>
</dbReference>
<keyword evidence="5" id="KW-0520">NAD</keyword>
<keyword evidence="10" id="KW-1185">Reference proteome</keyword>
<dbReference type="GO" id="GO:0046872">
    <property type="term" value="F:metal ion binding"/>
    <property type="evidence" value="ECO:0007669"/>
    <property type="project" value="UniProtKB-KW"/>
</dbReference>
<dbReference type="OMA" id="IAMESEH"/>
<feature type="region of interest" description="Disordered" evidence="7">
    <location>
        <begin position="1"/>
        <end position="27"/>
    </location>
</feature>
<dbReference type="GO" id="GO:0003714">
    <property type="term" value="F:transcription corepressor activity"/>
    <property type="evidence" value="ECO:0007669"/>
    <property type="project" value="TreeGrafter"/>
</dbReference>
<dbReference type="AlphaFoldDB" id="M1VD20"/>
<feature type="region of interest" description="Disordered" evidence="7">
    <location>
        <begin position="428"/>
        <end position="451"/>
    </location>
</feature>
<feature type="region of interest" description="Disordered" evidence="7">
    <location>
        <begin position="273"/>
        <end position="293"/>
    </location>
</feature>
<organism evidence="9 10">
    <name type="scientific">Cyanidioschyzon merolae (strain NIES-3377 / 10D)</name>
    <name type="common">Unicellular red alga</name>
    <dbReference type="NCBI Taxonomy" id="280699"/>
    <lineage>
        <taxon>Eukaryota</taxon>
        <taxon>Rhodophyta</taxon>
        <taxon>Bangiophyceae</taxon>
        <taxon>Cyanidiales</taxon>
        <taxon>Cyanidiaceae</taxon>
        <taxon>Cyanidioschyzon</taxon>
    </lineage>
</organism>
<dbReference type="OrthoDB" id="420264at2759"/>
<accession>M1VD20</accession>
<dbReference type="STRING" id="280699.M1VD20"/>
<feature type="binding site" evidence="6">
    <location>
        <position position="237"/>
    </location>
    <ligand>
        <name>Zn(2+)</name>
        <dbReference type="ChEBI" id="CHEBI:29105"/>
    </ligand>
</feature>
<dbReference type="Proteomes" id="UP000007014">
    <property type="component" value="Chromosome 20"/>
</dbReference>
<dbReference type="Pfam" id="PF02146">
    <property type="entry name" value="SIR2"/>
    <property type="match status" value="1"/>
</dbReference>
<reference evidence="9 10" key="2">
    <citation type="journal article" date="2007" name="BMC Biol.">
        <title>A 100%-complete sequence reveals unusually simple genomic features in the hot-spring red alga Cyanidioschyzon merolae.</title>
        <authorList>
            <person name="Nozaki H."/>
            <person name="Takano H."/>
            <person name="Misumi O."/>
            <person name="Terasawa K."/>
            <person name="Matsuzaki M."/>
            <person name="Maruyama S."/>
            <person name="Nishida K."/>
            <person name="Yagisawa F."/>
            <person name="Yoshida Y."/>
            <person name="Fujiwara T."/>
            <person name="Takio S."/>
            <person name="Tamura K."/>
            <person name="Chung S.J."/>
            <person name="Nakamura S."/>
            <person name="Kuroiwa H."/>
            <person name="Tanaka K."/>
            <person name="Sato N."/>
            <person name="Kuroiwa T."/>
        </authorList>
    </citation>
    <scope>NUCLEOTIDE SEQUENCE [LARGE SCALE GENOMIC DNA]</scope>
    <source>
        <strain evidence="9 10">10D</strain>
    </source>
</reference>
<evidence type="ECO:0000256" key="6">
    <source>
        <dbReference type="PROSITE-ProRule" id="PRU00236"/>
    </source>
</evidence>
<feature type="compositionally biased region" description="Polar residues" evidence="7">
    <location>
        <begin position="436"/>
        <end position="451"/>
    </location>
</feature>
<dbReference type="HOGENOM" id="CLU_023643_7_0_1"/>
<dbReference type="Gene3D" id="3.30.1600.10">
    <property type="entry name" value="SIR2/SIRT2 'Small Domain"/>
    <property type="match status" value="1"/>
</dbReference>
<keyword evidence="4 6" id="KW-0862">Zinc</keyword>
<comment type="cofactor">
    <cofactor evidence="1">
        <name>Zn(2+)</name>
        <dbReference type="ChEBI" id="CHEBI:29105"/>
    </cofactor>
</comment>
<dbReference type="eggNOG" id="KOG2684">
    <property type="taxonomic scope" value="Eukaryota"/>
</dbReference>
<dbReference type="InterPro" id="IPR026590">
    <property type="entry name" value="Ssirtuin_cat_dom"/>
</dbReference>
<dbReference type="GO" id="GO:0005637">
    <property type="term" value="C:nuclear inner membrane"/>
    <property type="evidence" value="ECO:0007669"/>
    <property type="project" value="TreeGrafter"/>
</dbReference>
<evidence type="ECO:0000256" key="3">
    <source>
        <dbReference type="ARBA" id="ARBA00022723"/>
    </source>
</evidence>
<dbReference type="GO" id="GO:0017136">
    <property type="term" value="F:histone deacetylase activity, NAD-dependent"/>
    <property type="evidence" value="ECO:0007669"/>
    <property type="project" value="TreeGrafter"/>
</dbReference>
<evidence type="ECO:0000259" key="8">
    <source>
        <dbReference type="PROSITE" id="PS50305"/>
    </source>
</evidence>
<evidence type="ECO:0000256" key="2">
    <source>
        <dbReference type="ARBA" id="ARBA00022679"/>
    </source>
</evidence>
<evidence type="ECO:0000256" key="7">
    <source>
        <dbReference type="SAM" id="MobiDB-lite"/>
    </source>
</evidence>
<dbReference type="EMBL" id="AP006502">
    <property type="protein sequence ID" value="BAM83504.1"/>
    <property type="molecule type" value="Genomic_DNA"/>
</dbReference>
<feature type="domain" description="Deacetylase sirtuin-type" evidence="8">
    <location>
        <begin position="96"/>
        <end position="391"/>
    </location>
</feature>
<protein>
    <submittedName>
        <fullName evidence="9">NAD-dependent deacetylase sirtuin 1</fullName>
    </submittedName>
</protein>
<dbReference type="PANTHER" id="PTHR11085:SF9">
    <property type="entry name" value="NAD-DEPENDENT PROTEIN DEACETYLASE SIRTUIN-1"/>
    <property type="match status" value="1"/>
</dbReference>
<dbReference type="Gene3D" id="3.40.50.1220">
    <property type="entry name" value="TPP-binding domain"/>
    <property type="match status" value="1"/>
</dbReference>
<reference evidence="9 10" key="1">
    <citation type="journal article" date="2004" name="Nature">
        <title>Genome sequence of the ultrasmall unicellular red alga Cyanidioschyzon merolae 10D.</title>
        <authorList>
            <person name="Matsuzaki M."/>
            <person name="Misumi O."/>
            <person name="Shin-i T."/>
            <person name="Maruyama S."/>
            <person name="Takahara M."/>
            <person name="Miyagishima S."/>
            <person name="Mori T."/>
            <person name="Nishida K."/>
            <person name="Yagisawa F."/>
            <person name="Nishida K."/>
            <person name="Yoshida Y."/>
            <person name="Nishimura Y."/>
            <person name="Nakao S."/>
            <person name="Kobayashi T."/>
            <person name="Momoyama Y."/>
            <person name="Higashiyama T."/>
            <person name="Minoda A."/>
            <person name="Sano M."/>
            <person name="Nomoto H."/>
            <person name="Oishi K."/>
            <person name="Hayashi H."/>
            <person name="Ohta F."/>
            <person name="Nishizaka S."/>
            <person name="Haga S."/>
            <person name="Miura S."/>
            <person name="Morishita T."/>
            <person name="Kabeya Y."/>
            <person name="Terasawa K."/>
            <person name="Suzuki Y."/>
            <person name="Ishii Y."/>
            <person name="Asakawa S."/>
            <person name="Takano H."/>
            <person name="Ohta N."/>
            <person name="Kuroiwa H."/>
            <person name="Tanaka K."/>
            <person name="Shimizu N."/>
            <person name="Sugano S."/>
            <person name="Sato N."/>
            <person name="Nozaki H."/>
            <person name="Ogasawara N."/>
            <person name="Kohara Y."/>
            <person name="Kuroiwa T."/>
        </authorList>
    </citation>
    <scope>NUCLEOTIDE SEQUENCE [LARGE SCALE GENOMIC DNA]</scope>
    <source>
        <strain evidence="9 10">10D</strain>
    </source>
</reference>